<evidence type="ECO:0000259" key="1">
    <source>
        <dbReference type="Pfam" id="PF13280"/>
    </source>
</evidence>
<dbReference type="Pfam" id="PF25583">
    <property type="entry name" value="WCX"/>
    <property type="match status" value="1"/>
</dbReference>
<dbReference type="InterPro" id="IPR026881">
    <property type="entry name" value="WYL_dom"/>
</dbReference>
<dbReference type="InterPro" id="IPR057727">
    <property type="entry name" value="WCX_dom"/>
</dbReference>
<dbReference type="PANTHER" id="PTHR34580">
    <property type="match status" value="1"/>
</dbReference>
<feature type="domain" description="WCX" evidence="2">
    <location>
        <begin position="290"/>
        <end position="368"/>
    </location>
</feature>
<dbReference type="PANTHER" id="PTHR34580:SF1">
    <property type="entry name" value="PROTEIN PAFC"/>
    <property type="match status" value="1"/>
</dbReference>
<proteinExistence type="predicted"/>
<dbReference type="Proteomes" id="UP001501337">
    <property type="component" value="Unassembled WGS sequence"/>
</dbReference>
<evidence type="ECO:0000259" key="2">
    <source>
        <dbReference type="Pfam" id="PF25583"/>
    </source>
</evidence>
<evidence type="ECO:0008006" key="5">
    <source>
        <dbReference type="Google" id="ProtNLM"/>
    </source>
</evidence>
<evidence type="ECO:0000313" key="3">
    <source>
        <dbReference type="EMBL" id="GAA3976754.1"/>
    </source>
</evidence>
<accession>A0ABP7Q564</accession>
<protein>
    <recommendedName>
        <fullName evidence="5">WYL domain-containing protein</fullName>
    </recommendedName>
</protein>
<comment type="caution">
    <text evidence="3">The sequence shown here is derived from an EMBL/GenBank/DDBJ whole genome shotgun (WGS) entry which is preliminary data.</text>
</comment>
<dbReference type="InterPro" id="IPR051534">
    <property type="entry name" value="CBASS_pafABC_assoc_protein"/>
</dbReference>
<feature type="domain" description="WYL" evidence="1">
    <location>
        <begin position="188"/>
        <end position="257"/>
    </location>
</feature>
<gene>
    <name evidence="3" type="ORF">GCM10022278_37040</name>
</gene>
<sequence>MQTFVRRLAILDFLRRTSTPRSTEAILEHLQDQGYLDDDGGRRRDSQLRVVQRDLKFLLGDDPGFFDAYPREADEDEDDPLNPFGLRSVPAAGKGRAWMLDPLDRQRFDFEKMPGYLAVAFAMTAKHLSHLLPQNTLNEMTAFFAEAERVLQRSERKLAPQHYLRLRDSIEFYQRGQSLESPDFDMRWLDTIYQAIIRGQGIEIVYSVAPAERNAGKTYRLSPLGVVLMLPKLYLVARNEAGEFRHFLLHRIRHVELLRQSFSDDDFSLQAYLDAGHMDVFVDNTDRGNYELKLLISRQQGDKLLEDLGDYPLNGTQTVTLESATEAIVRVRVRRTIQLRNWILSLGSRATVLQPDIIRQDIRAVLAASLQNYN</sequence>
<dbReference type="EMBL" id="BAABBO010000019">
    <property type="protein sequence ID" value="GAA3976754.1"/>
    <property type="molecule type" value="Genomic_DNA"/>
</dbReference>
<dbReference type="RefSeq" id="WP_344809204.1">
    <property type="nucleotide sequence ID" value="NZ_BAABBO010000019.1"/>
</dbReference>
<organism evidence="3 4">
    <name type="scientific">Allohahella marinimesophila</name>
    <dbReference type="NCBI Taxonomy" id="1054972"/>
    <lineage>
        <taxon>Bacteria</taxon>
        <taxon>Pseudomonadati</taxon>
        <taxon>Pseudomonadota</taxon>
        <taxon>Gammaproteobacteria</taxon>
        <taxon>Oceanospirillales</taxon>
        <taxon>Hahellaceae</taxon>
        <taxon>Allohahella</taxon>
    </lineage>
</organism>
<keyword evidence="4" id="KW-1185">Reference proteome</keyword>
<evidence type="ECO:0000313" key="4">
    <source>
        <dbReference type="Proteomes" id="UP001501337"/>
    </source>
</evidence>
<name>A0ABP7Q564_9GAMM</name>
<dbReference type="Pfam" id="PF13280">
    <property type="entry name" value="WYL"/>
    <property type="match status" value="1"/>
</dbReference>
<dbReference type="PROSITE" id="PS52050">
    <property type="entry name" value="WYL"/>
    <property type="match status" value="1"/>
</dbReference>
<reference evidence="4" key="1">
    <citation type="journal article" date="2019" name="Int. J. Syst. Evol. Microbiol.">
        <title>The Global Catalogue of Microorganisms (GCM) 10K type strain sequencing project: providing services to taxonomists for standard genome sequencing and annotation.</title>
        <authorList>
            <consortium name="The Broad Institute Genomics Platform"/>
            <consortium name="The Broad Institute Genome Sequencing Center for Infectious Disease"/>
            <person name="Wu L."/>
            <person name="Ma J."/>
        </authorList>
    </citation>
    <scope>NUCLEOTIDE SEQUENCE [LARGE SCALE GENOMIC DNA]</scope>
    <source>
        <strain evidence="4">JCM 17555</strain>
    </source>
</reference>